<protein>
    <recommendedName>
        <fullName evidence="1">DUF2087 domain-containing protein</fullName>
    </recommendedName>
</protein>
<accession>A0ABN2WXY8</accession>
<gene>
    <name evidence="2" type="ORF">GCM10009726_11770</name>
</gene>
<dbReference type="InterPro" id="IPR018656">
    <property type="entry name" value="DUF2087"/>
</dbReference>
<dbReference type="Pfam" id="PF09860">
    <property type="entry name" value="DUF2087"/>
    <property type="match status" value="1"/>
</dbReference>
<organism evidence="2 3">
    <name type="scientific">Nocardioides furvisabuli</name>
    <dbReference type="NCBI Taxonomy" id="375542"/>
    <lineage>
        <taxon>Bacteria</taxon>
        <taxon>Bacillati</taxon>
        <taxon>Actinomycetota</taxon>
        <taxon>Actinomycetes</taxon>
        <taxon>Propionibacteriales</taxon>
        <taxon>Nocardioidaceae</taxon>
        <taxon>Nocardioides</taxon>
    </lineage>
</organism>
<reference evidence="2 3" key="1">
    <citation type="journal article" date="2019" name="Int. J. Syst. Evol. Microbiol.">
        <title>The Global Catalogue of Microorganisms (GCM) 10K type strain sequencing project: providing services to taxonomists for standard genome sequencing and annotation.</title>
        <authorList>
            <consortium name="The Broad Institute Genomics Platform"/>
            <consortium name="The Broad Institute Genome Sequencing Center for Infectious Disease"/>
            <person name="Wu L."/>
            <person name="Ma J."/>
        </authorList>
    </citation>
    <scope>NUCLEOTIDE SEQUENCE [LARGE SCALE GENOMIC DNA]</scope>
    <source>
        <strain evidence="2 3">JCM 13813</strain>
    </source>
</reference>
<proteinExistence type="predicted"/>
<evidence type="ECO:0000259" key="1">
    <source>
        <dbReference type="Pfam" id="PF09860"/>
    </source>
</evidence>
<feature type="domain" description="DUF2087" evidence="1">
    <location>
        <begin position="31"/>
        <end position="72"/>
    </location>
</feature>
<evidence type="ECO:0000313" key="2">
    <source>
        <dbReference type="EMBL" id="GAA2101386.1"/>
    </source>
</evidence>
<dbReference type="RefSeq" id="WP_231250280.1">
    <property type="nucleotide sequence ID" value="NZ_BAAAMQ010000009.1"/>
</dbReference>
<sequence>MTPAAAAHREAYDAARAEQERLVGRLFADGRIARVPAKRKVRAAVLLEVVRRFEPGRVYSEPEVNDVLLEATRLPRRLRLTRLWHVRPRRGTLDP</sequence>
<keyword evidence="3" id="KW-1185">Reference proteome</keyword>
<dbReference type="Proteomes" id="UP001501161">
    <property type="component" value="Unassembled WGS sequence"/>
</dbReference>
<comment type="caution">
    <text evidence="2">The sequence shown here is derived from an EMBL/GenBank/DDBJ whole genome shotgun (WGS) entry which is preliminary data.</text>
</comment>
<evidence type="ECO:0000313" key="3">
    <source>
        <dbReference type="Proteomes" id="UP001501161"/>
    </source>
</evidence>
<name>A0ABN2WXY8_9ACTN</name>
<dbReference type="EMBL" id="BAAAMQ010000009">
    <property type="protein sequence ID" value="GAA2101386.1"/>
    <property type="molecule type" value="Genomic_DNA"/>
</dbReference>